<dbReference type="NCBIfam" id="TIGR00797">
    <property type="entry name" value="matE"/>
    <property type="match status" value="1"/>
</dbReference>
<keyword evidence="6 10" id="KW-1133">Transmembrane helix</keyword>
<evidence type="ECO:0000313" key="11">
    <source>
        <dbReference type="EMBL" id="MCI0752527.1"/>
    </source>
</evidence>
<evidence type="ECO:0000256" key="8">
    <source>
        <dbReference type="ARBA" id="ARBA00023136"/>
    </source>
</evidence>
<evidence type="ECO:0000313" key="12">
    <source>
        <dbReference type="Proteomes" id="UP001201985"/>
    </source>
</evidence>
<protein>
    <recommendedName>
        <fullName evidence="9">Multidrug-efflux transporter</fullName>
    </recommendedName>
</protein>
<evidence type="ECO:0000256" key="2">
    <source>
        <dbReference type="ARBA" id="ARBA00022448"/>
    </source>
</evidence>
<keyword evidence="2" id="KW-0813">Transport</keyword>
<keyword evidence="3" id="KW-0050">Antiport</keyword>
<dbReference type="CDD" id="cd13131">
    <property type="entry name" value="MATE_NorM_like"/>
    <property type="match status" value="1"/>
</dbReference>
<evidence type="ECO:0000256" key="5">
    <source>
        <dbReference type="ARBA" id="ARBA00022692"/>
    </source>
</evidence>
<dbReference type="EMBL" id="JALBUU010000004">
    <property type="protein sequence ID" value="MCI0752527.1"/>
    <property type="molecule type" value="Genomic_DNA"/>
</dbReference>
<gene>
    <name evidence="11" type="ORF">MON41_01950</name>
</gene>
<evidence type="ECO:0000256" key="10">
    <source>
        <dbReference type="SAM" id="Phobius"/>
    </source>
</evidence>
<proteinExistence type="predicted"/>
<dbReference type="RefSeq" id="WP_202910447.1">
    <property type="nucleotide sequence ID" value="NZ_JALBUU010000004.1"/>
</dbReference>
<dbReference type="Pfam" id="PF01554">
    <property type="entry name" value="MatE"/>
    <property type="match status" value="2"/>
</dbReference>
<feature type="transmembrane region" description="Helical" evidence="10">
    <location>
        <begin position="175"/>
        <end position="194"/>
    </location>
</feature>
<keyword evidence="12" id="KW-1185">Reference proteome</keyword>
<evidence type="ECO:0000256" key="4">
    <source>
        <dbReference type="ARBA" id="ARBA00022475"/>
    </source>
</evidence>
<dbReference type="InterPro" id="IPR050222">
    <property type="entry name" value="MATE_MdtK"/>
</dbReference>
<sequence length="472" mass="49220">MHTDTIEAQKAPLSPGGWERELRATLMLAWPLALTNLSQIALVLTDTLFLGRIGELPLAAVTLGGNLYFIALSPAFGAAFAASAMLAQERGRVRHHMREMRRTVRAAAWLGLPLFLVLGTLLWNTGALLLAAGQDPALAAEAQRYNRALLWGMPFFYGFAVLRGFLAAMGRPAPALWVSALAIGVNAALLYVLVAGGLGVSSMGVVGAGLSSAIANGSMLLGLALWIMRDRQLSRFRLMGRFWRADWRRIGEMVAVGLPIAGSMLLEIGIFSATALVMGWFNPTAVAAHAVALQVASACFMVPMGIGQAATARVGLAAGADDAQAAWRAGWVAIGLGGGFMALTATVLLLLPGPVAALFLAPELGEARALAATLLMVAGVFQLSDGVQAVAAGALRGLKDTRLPLLFAALGYWGLGLPIGLGLGFPGGWGPLGVWIGLASGLAVVAVLMTLRWAQLAGRGRTRPIRLAVQPG</sequence>
<accession>A0ABS9VZS2</accession>
<feature type="transmembrane region" description="Helical" evidence="10">
    <location>
        <begin position="331"/>
        <end position="351"/>
    </location>
</feature>
<feature type="transmembrane region" description="Helical" evidence="10">
    <location>
        <begin position="287"/>
        <end position="310"/>
    </location>
</feature>
<feature type="transmembrane region" description="Helical" evidence="10">
    <location>
        <begin position="250"/>
        <end position="281"/>
    </location>
</feature>
<dbReference type="PANTHER" id="PTHR43298:SF2">
    <property type="entry name" value="FMN_FAD EXPORTER YEEO-RELATED"/>
    <property type="match status" value="1"/>
</dbReference>
<evidence type="ECO:0000256" key="3">
    <source>
        <dbReference type="ARBA" id="ARBA00022449"/>
    </source>
</evidence>
<dbReference type="Proteomes" id="UP001201985">
    <property type="component" value="Unassembled WGS sequence"/>
</dbReference>
<feature type="transmembrane region" description="Helical" evidence="10">
    <location>
        <begin position="107"/>
        <end position="129"/>
    </location>
</feature>
<feature type="transmembrane region" description="Helical" evidence="10">
    <location>
        <begin position="65"/>
        <end position="86"/>
    </location>
</feature>
<keyword evidence="7" id="KW-0406">Ion transport</keyword>
<feature type="transmembrane region" description="Helical" evidence="10">
    <location>
        <begin position="432"/>
        <end position="454"/>
    </location>
</feature>
<keyword evidence="5 10" id="KW-0812">Transmembrane</keyword>
<dbReference type="PANTHER" id="PTHR43298">
    <property type="entry name" value="MULTIDRUG RESISTANCE PROTEIN NORM-RELATED"/>
    <property type="match status" value="1"/>
</dbReference>
<feature type="transmembrane region" description="Helical" evidence="10">
    <location>
        <begin position="371"/>
        <end position="391"/>
    </location>
</feature>
<evidence type="ECO:0000256" key="7">
    <source>
        <dbReference type="ARBA" id="ARBA00023065"/>
    </source>
</evidence>
<feature type="transmembrane region" description="Helical" evidence="10">
    <location>
        <begin position="24"/>
        <end position="45"/>
    </location>
</feature>
<dbReference type="InterPro" id="IPR002528">
    <property type="entry name" value="MATE_fam"/>
</dbReference>
<dbReference type="InterPro" id="IPR048279">
    <property type="entry name" value="MdtK-like"/>
</dbReference>
<evidence type="ECO:0000256" key="9">
    <source>
        <dbReference type="ARBA" id="ARBA00031636"/>
    </source>
</evidence>
<keyword evidence="8 10" id="KW-0472">Membrane</keyword>
<feature type="transmembrane region" description="Helical" evidence="10">
    <location>
        <begin position="206"/>
        <end position="229"/>
    </location>
</feature>
<dbReference type="PIRSF" id="PIRSF006603">
    <property type="entry name" value="DinF"/>
    <property type="match status" value="1"/>
</dbReference>
<name>A0ABS9VZS2_9PROT</name>
<keyword evidence="4" id="KW-1003">Cell membrane</keyword>
<evidence type="ECO:0000256" key="6">
    <source>
        <dbReference type="ARBA" id="ARBA00022989"/>
    </source>
</evidence>
<reference evidence="11 12" key="1">
    <citation type="submission" date="2022-03" db="EMBL/GenBank/DDBJ databases">
        <title>Complete genome analysis of Roseomonas KG 17.1 : a prolific producer of plant growth promoters.</title>
        <authorList>
            <person name="Saadouli I."/>
            <person name="Najjari A."/>
            <person name="Mosbah A."/>
            <person name="Ouzari H.I."/>
        </authorList>
    </citation>
    <scope>NUCLEOTIDE SEQUENCE [LARGE SCALE GENOMIC DNA]</scope>
    <source>
        <strain evidence="11 12">KG17-1</strain>
    </source>
</reference>
<comment type="subcellular location">
    <subcellularLocation>
        <location evidence="1">Cell inner membrane</location>
        <topology evidence="1">Multi-pass membrane protein</topology>
    </subcellularLocation>
</comment>
<organism evidence="11 12">
    <name type="scientific">Teichococcus vastitatis</name>
    <dbReference type="NCBI Taxonomy" id="2307076"/>
    <lineage>
        <taxon>Bacteria</taxon>
        <taxon>Pseudomonadati</taxon>
        <taxon>Pseudomonadota</taxon>
        <taxon>Alphaproteobacteria</taxon>
        <taxon>Acetobacterales</taxon>
        <taxon>Roseomonadaceae</taxon>
        <taxon>Roseomonas</taxon>
    </lineage>
</organism>
<comment type="caution">
    <text evidence="11">The sequence shown here is derived from an EMBL/GenBank/DDBJ whole genome shotgun (WGS) entry which is preliminary data.</text>
</comment>
<feature type="transmembrane region" description="Helical" evidence="10">
    <location>
        <begin position="403"/>
        <end position="426"/>
    </location>
</feature>
<feature type="transmembrane region" description="Helical" evidence="10">
    <location>
        <begin position="149"/>
        <end position="168"/>
    </location>
</feature>
<evidence type="ECO:0000256" key="1">
    <source>
        <dbReference type="ARBA" id="ARBA00004429"/>
    </source>
</evidence>